<keyword evidence="1" id="KW-1133">Transmembrane helix</keyword>
<proteinExistence type="predicted"/>
<keyword evidence="1" id="KW-0472">Membrane</keyword>
<dbReference type="GeneID" id="111250217"/>
<dbReference type="AlphaFoldDB" id="A0A7M7KBM5"/>
<evidence type="ECO:0000313" key="2">
    <source>
        <dbReference type="EnsemblMetazoa" id="XP_022660836"/>
    </source>
</evidence>
<evidence type="ECO:0000313" key="3">
    <source>
        <dbReference type="Proteomes" id="UP000594260"/>
    </source>
</evidence>
<feature type="transmembrane region" description="Helical" evidence="1">
    <location>
        <begin position="154"/>
        <end position="171"/>
    </location>
</feature>
<dbReference type="InParanoid" id="A0A7M7KBM5"/>
<keyword evidence="1" id="KW-0812">Transmembrane</keyword>
<keyword evidence="3" id="KW-1185">Reference proteome</keyword>
<sequence length="183" mass="21085">MKPRDRSLTLLIHRSVIPTLLDRTENFSSAVGTAFGDACTFLTTVELRNDHSISLIIKQAQTIANPLHAIELKLLIETRLQDLAKLKELTLSERASDDTLEEIMRLETALHQALARCHLFMENREMYGKFVIHKHMLRFNETIVERWSRRITRLSYFAIPVLLGILAFRGLRTIGPHIRSLDL</sequence>
<organism evidence="2 3">
    <name type="scientific">Varroa destructor</name>
    <name type="common">Honeybee mite</name>
    <dbReference type="NCBI Taxonomy" id="109461"/>
    <lineage>
        <taxon>Eukaryota</taxon>
        <taxon>Metazoa</taxon>
        <taxon>Ecdysozoa</taxon>
        <taxon>Arthropoda</taxon>
        <taxon>Chelicerata</taxon>
        <taxon>Arachnida</taxon>
        <taxon>Acari</taxon>
        <taxon>Parasitiformes</taxon>
        <taxon>Mesostigmata</taxon>
        <taxon>Gamasina</taxon>
        <taxon>Dermanyssoidea</taxon>
        <taxon>Varroidae</taxon>
        <taxon>Varroa</taxon>
    </lineage>
</organism>
<name>A0A7M7KBM5_VARDE</name>
<dbReference type="OrthoDB" id="10549362at2759"/>
<dbReference type="RefSeq" id="XP_022660836.1">
    <property type="nucleotide sequence ID" value="XM_022805101.1"/>
</dbReference>
<reference evidence="2" key="1">
    <citation type="submission" date="2021-01" db="UniProtKB">
        <authorList>
            <consortium name="EnsemblMetazoa"/>
        </authorList>
    </citation>
    <scope>IDENTIFICATION</scope>
</reference>
<protein>
    <submittedName>
        <fullName evidence="2">Uncharacterized protein</fullName>
    </submittedName>
</protein>
<dbReference type="EnsemblMetazoa" id="XM_022805101">
    <property type="protein sequence ID" value="XP_022660836"/>
    <property type="gene ID" value="LOC111250217"/>
</dbReference>
<dbReference type="Proteomes" id="UP000594260">
    <property type="component" value="Unplaced"/>
</dbReference>
<accession>A0A7M7KBM5</accession>
<evidence type="ECO:0000256" key="1">
    <source>
        <dbReference type="SAM" id="Phobius"/>
    </source>
</evidence>
<dbReference type="KEGG" id="vde:111250217"/>